<dbReference type="EMBL" id="JAATWB010000001">
    <property type="protein sequence ID" value="NJA87715.1"/>
    <property type="molecule type" value="Genomic_DNA"/>
</dbReference>
<keyword evidence="3" id="KW-1185">Reference proteome</keyword>
<feature type="compositionally biased region" description="Polar residues" evidence="1">
    <location>
        <begin position="117"/>
        <end position="128"/>
    </location>
</feature>
<gene>
    <name evidence="2" type="ORF">HCX48_00545</name>
</gene>
<feature type="region of interest" description="Disordered" evidence="1">
    <location>
        <begin position="117"/>
        <end position="137"/>
    </location>
</feature>
<proteinExistence type="predicted"/>
<evidence type="ECO:0000256" key="1">
    <source>
        <dbReference type="SAM" id="MobiDB-lite"/>
    </source>
</evidence>
<organism evidence="2 3">
    <name type="scientific">Rhodocyclus gracilis</name>
    <dbReference type="NCBI Taxonomy" id="2929842"/>
    <lineage>
        <taxon>Bacteria</taxon>
        <taxon>Pseudomonadati</taxon>
        <taxon>Pseudomonadota</taxon>
        <taxon>Betaproteobacteria</taxon>
        <taxon>Rhodocyclales</taxon>
        <taxon>Rhodocyclaceae</taxon>
        <taxon>Rhodocyclus</taxon>
    </lineage>
</organism>
<protein>
    <submittedName>
        <fullName evidence="2">Uncharacterized protein</fullName>
    </submittedName>
</protein>
<evidence type="ECO:0000313" key="2">
    <source>
        <dbReference type="EMBL" id="NJA87715.1"/>
    </source>
</evidence>
<dbReference type="RefSeq" id="WP_153590615.1">
    <property type="nucleotide sequence ID" value="NZ_JAATWB010000001.1"/>
</dbReference>
<name>A0ABX0WDE5_9RHOO</name>
<accession>A0ABX0WDE5</accession>
<reference evidence="3" key="1">
    <citation type="submission" date="2020-03" db="EMBL/GenBank/DDBJ databases">
        <title>Whole-genome sequence of the purple nonsulfur bacterium Rhodocyclus tenuis DSM112.</title>
        <authorList>
            <person name="Kyndt J.A."/>
            <person name="Meyer T.E."/>
        </authorList>
    </citation>
    <scope>NUCLEOTIDE SEQUENCE [LARGE SCALE GENOMIC DNA]</scope>
    <source>
        <strain evidence="3">DSM 112</strain>
    </source>
</reference>
<dbReference type="Proteomes" id="UP000720344">
    <property type="component" value="Unassembled WGS sequence"/>
</dbReference>
<evidence type="ECO:0000313" key="3">
    <source>
        <dbReference type="Proteomes" id="UP000720344"/>
    </source>
</evidence>
<comment type="caution">
    <text evidence="2">The sequence shown here is derived from an EMBL/GenBank/DDBJ whole genome shotgun (WGS) entry which is preliminary data.</text>
</comment>
<sequence>MTRIVEQQHPGEPTWLWRLGNATAIGGERVRSIGIAWGFRENGRWRWRPRITGQQSLFFNAVVFVRLTWVDFMPVGFFASVRWSPSSTAKALLQTGIGWKLNGRLAVLFRIQSDQSSAAGVTGPNSGQAPGFEYGTH</sequence>